<feature type="transmembrane region" description="Helical" evidence="1">
    <location>
        <begin position="285"/>
        <end position="303"/>
    </location>
</feature>
<keyword evidence="1" id="KW-1133">Transmembrane helix</keyword>
<dbReference type="AlphaFoldDB" id="A0ABD3MUT3"/>
<feature type="transmembrane region" description="Helical" evidence="1">
    <location>
        <begin position="242"/>
        <end position="264"/>
    </location>
</feature>
<feature type="transmembrane region" description="Helical" evidence="1">
    <location>
        <begin position="56"/>
        <end position="80"/>
    </location>
</feature>
<feature type="transmembrane region" description="Helical" evidence="1">
    <location>
        <begin position="178"/>
        <end position="199"/>
    </location>
</feature>
<dbReference type="EMBL" id="JALLPJ020001360">
    <property type="protein sequence ID" value="KAL3767695.1"/>
    <property type="molecule type" value="Genomic_DNA"/>
</dbReference>
<organism evidence="2 3">
    <name type="scientific">Cyclotella atomus</name>
    <dbReference type="NCBI Taxonomy" id="382360"/>
    <lineage>
        <taxon>Eukaryota</taxon>
        <taxon>Sar</taxon>
        <taxon>Stramenopiles</taxon>
        <taxon>Ochrophyta</taxon>
        <taxon>Bacillariophyta</taxon>
        <taxon>Coscinodiscophyceae</taxon>
        <taxon>Thalassiosirophycidae</taxon>
        <taxon>Stephanodiscales</taxon>
        <taxon>Stephanodiscaceae</taxon>
        <taxon>Cyclotella</taxon>
    </lineage>
</organism>
<comment type="caution">
    <text evidence="2">The sequence shown here is derived from an EMBL/GenBank/DDBJ whole genome shotgun (WGS) entry which is preliminary data.</text>
</comment>
<evidence type="ECO:0000313" key="3">
    <source>
        <dbReference type="Proteomes" id="UP001530400"/>
    </source>
</evidence>
<evidence type="ECO:0000256" key="1">
    <source>
        <dbReference type="SAM" id="Phobius"/>
    </source>
</evidence>
<proteinExistence type="predicted"/>
<keyword evidence="3" id="KW-1185">Reference proteome</keyword>
<accession>A0ABD3MUT3</accession>
<protein>
    <submittedName>
        <fullName evidence="2">Uncharacterized protein</fullName>
    </submittedName>
</protein>
<gene>
    <name evidence="2" type="ORF">ACHAWO_004397</name>
</gene>
<sequence length="331" mass="37076">MSEETTDRGAIEEIGKAAELIQQVAKPVLNLIFTVIPIIINFTSATYKFYKKLPIVVVRLIIGFIMCFFGGMFPTVFAAIEAAEYAGRTTVMKAVSALSEEVMIIIEENKKDNETDADGDGQSDVDQISNQEFVRRKVDLVLRKINPEKVNDAISSLFKVSIDAYSNKAGINIQFGRWLSVLAVLTVEFARTIAMSLSIGDFVHKFMDHWVAPLMKRATPKEYRKWTPVIIDWMCKSIGMTVAWKVQTIISAVTSAMAGGLIISRAILQLVAKGKDHNNTMADEFASYGFAAAGFYFQFYVGFDPPFPLNLFLWPVQMAETYIRWSITKKS</sequence>
<name>A0ABD3MUT3_9STRA</name>
<evidence type="ECO:0000313" key="2">
    <source>
        <dbReference type="EMBL" id="KAL3767695.1"/>
    </source>
</evidence>
<reference evidence="2 3" key="1">
    <citation type="submission" date="2024-10" db="EMBL/GenBank/DDBJ databases">
        <title>Updated reference genomes for cyclostephanoid diatoms.</title>
        <authorList>
            <person name="Roberts W.R."/>
            <person name="Alverson A.J."/>
        </authorList>
    </citation>
    <scope>NUCLEOTIDE SEQUENCE [LARGE SCALE GENOMIC DNA]</scope>
    <source>
        <strain evidence="2 3">AJA010-31</strain>
    </source>
</reference>
<feature type="transmembrane region" description="Helical" evidence="1">
    <location>
        <begin position="28"/>
        <end position="50"/>
    </location>
</feature>
<dbReference type="Proteomes" id="UP001530400">
    <property type="component" value="Unassembled WGS sequence"/>
</dbReference>
<keyword evidence="1" id="KW-0812">Transmembrane</keyword>
<keyword evidence="1" id="KW-0472">Membrane</keyword>